<protein>
    <submittedName>
        <fullName evidence="3">Cob(II)yrinic acid a,c-diamide reductase</fullName>
    </submittedName>
</protein>
<dbReference type="EMBL" id="VLLF01000006">
    <property type="protein sequence ID" value="TWI86124.1"/>
    <property type="molecule type" value="Genomic_DNA"/>
</dbReference>
<evidence type="ECO:0000256" key="1">
    <source>
        <dbReference type="SAM" id="MobiDB-lite"/>
    </source>
</evidence>
<sequence>MRLSTFRCEPLSNSQGTNNRTLQESAPVFTDDFARVFKTLLTWRRDVRRFKTDPIAHGELLNILEQADLAPSVGNSQPWRIVRVRGSDARRTVAETFENENAKAASAYGEKRASLYYTLKLAGLREAPEHLAVFCDPNTHQGDGLGRQTMPETMAYSVVGMVQTLWLAARIKGIGVGWVSILDPAAIHKALNIPDTWQFIGYLCLGYPEEEHIEPELQRAGWQGRTPMSDRLFER</sequence>
<dbReference type="NCBIfam" id="TIGR02476">
    <property type="entry name" value="BluB"/>
    <property type="match status" value="1"/>
</dbReference>
<evidence type="ECO:0000313" key="4">
    <source>
        <dbReference type="Proteomes" id="UP000320593"/>
    </source>
</evidence>
<feature type="domain" description="Nitroreductase" evidence="2">
    <location>
        <begin position="42"/>
        <end position="207"/>
    </location>
</feature>
<evidence type="ECO:0000313" key="3">
    <source>
        <dbReference type="EMBL" id="TWI86124.1"/>
    </source>
</evidence>
<dbReference type="InterPro" id="IPR000415">
    <property type="entry name" value="Nitroreductase-like"/>
</dbReference>
<dbReference type="SUPFAM" id="SSF55469">
    <property type="entry name" value="FMN-dependent nitroreductase-like"/>
    <property type="match status" value="1"/>
</dbReference>
<comment type="caution">
    <text evidence="3">The sequence shown here is derived from an EMBL/GenBank/DDBJ whole genome shotgun (WGS) entry which is preliminary data.</text>
</comment>
<gene>
    <name evidence="3" type="ORF">JM93_02832</name>
</gene>
<reference evidence="3 4" key="1">
    <citation type="submission" date="2019-07" db="EMBL/GenBank/DDBJ databases">
        <title>Genomic Encyclopedia of Archaeal and Bacterial Type Strains, Phase II (KMG-II): from individual species to whole genera.</title>
        <authorList>
            <person name="Goeker M."/>
        </authorList>
    </citation>
    <scope>NUCLEOTIDE SEQUENCE [LARGE SCALE GENOMIC DNA]</scope>
    <source>
        <strain evidence="3 4">ATCC BAA-252</strain>
    </source>
</reference>
<proteinExistence type="predicted"/>
<dbReference type="AlphaFoldDB" id="A0A562SYQ8"/>
<dbReference type="PANTHER" id="PTHR23026">
    <property type="entry name" value="NADPH NITROREDUCTASE"/>
    <property type="match status" value="1"/>
</dbReference>
<dbReference type="CDD" id="cd02145">
    <property type="entry name" value="BluB"/>
    <property type="match status" value="1"/>
</dbReference>
<accession>A0A562SYQ8</accession>
<feature type="compositionally biased region" description="Polar residues" evidence="1">
    <location>
        <begin position="11"/>
        <end position="20"/>
    </location>
</feature>
<dbReference type="InterPro" id="IPR029479">
    <property type="entry name" value="Nitroreductase"/>
</dbReference>
<dbReference type="Gene3D" id="3.40.109.10">
    <property type="entry name" value="NADH Oxidase"/>
    <property type="match status" value="1"/>
</dbReference>
<keyword evidence="4" id="KW-1185">Reference proteome</keyword>
<dbReference type="Pfam" id="PF00881">
    <property type="entry name" value="Nitroreductase"/>
    <property type="match status" value="1"/>
</dbReference>
<evidence type="ECO:0000259" key="2">
    <source>
        <dbReference type="Pfam" id="PF00881"/>
    </source>
</evidence>
<dbReference type="Proteomes" id="UP000320593">
    <property type="component" value="Unassembled WGS sequence"/>
</dbReference>
<organism evidence="3 4">
    <name type="scientific">Roseibium hamelinense</name>
    <dbReference type="NCBI Taxonomy" id="150831"/>
    <lineage>
        <taxon>Bacteria</taxon>
        <taxon>Pseudomonadati</taxon>
        <taxon>Pseudomonadota</taxon>
        <taxon>Alphaproteobacteria</taxon>
        <taxon>Hyphomicrobiales</taxon>
        <taxon>Stappiaceae</taxon>
        <taxon>Roseibium</taxon>
    </lineage>
</organism>
<dbReference type="PANTHER" id="PTHR23026:SF123">
    <property type="entry name" value="NAD(P)H NITROREDUCTASE RV3131-RELATED"/>
    <property type="match status" value="1"/>
</dbReference>
<name>A0A562SYQ8_9HYPH</name>
<dbReference type="GO" id="GO:0016491">
    <property type="term" value="F:oxidoreductase activity"/>
    <property type="evidence" value="ECO:0007669"/>
    <property type="project" value="InterPro"/>
</dbReference>
<feature type="region of interest" description="Disordered" evidence="1">
    <location>
        <begin position="1"/>
        <end position="20"/>
    </location>
</feature>
<dbReference type="InterPro" id="IPR012825">
    <property type="entry name" value="BluB"/>
</dbReference>
<dbReference type="InterPro" id="IPR050627">
    <property type="entry name" value="Nitroreductase/BluB"/>
</dbReference>